<proteinExistence type="predicted"/>
<name>M3XY38_MUSPF</name>
<organism evidence="2">
    <name type="scientific">Mustela putorius furo</name>
    <name type="common">European domestic ferret</name>
    <name type="synonym">Mustela furo</name>
    <dbReference type="NCBI Taxonomy" id="9669"/>
    <lineage>
        <taxon>Eukaryota</taxon>
        <taxon>Metazoa</taxon>
        <taxon>Chordata</taxon>
        <taxon>Craniata</taxon>
        <taxon>Vertebrata</taxon>
        <taxon>Euteleostomi</taxon>
        <taxon>Mammalia</taxon>
        <taxon>Eutheria</taxon>
        <taxon>Laurasiatheria</taxon>
        <taxon>Carnivora</taxon>
        <taxon>Caniformia</taxon>
        <taxon>Musteloidea</taxon>
        <taxon>Mustelidae</taxon>
        <taxon>Mustelinae</taxon>
        <taxon>Mustela</taxon>
    </lineage>
</organism>
<feature type="region of interest" description="Disordered" evidence="1">
    <location>
        <begin position="1"/>
        <end position="100"/>
    </location>
</feature>
<accession>M3XY38</accession>
<dbReference type="EMBL" id="AEYP01017555">
    <property type="status" value="NOT_ANNOTATED_CDS"/>
    <property type="molecule type" value="Genomic_DNA"/>
</dbReference>
<evidence type="ECO:0000256" key="1">
    <source>
        <dbReference type="SAM" id="MobiDB-lite"/>
    </source>
</evidence>
<sequence>MDFLQLCHPSLTSSPLPQGHNLPEVLRGRSPERPISLQGDSGAGKAEGGSGLAPRGWDRPVEGGIPRGLETISRNVSSPWTSIEAGSMGMPRDTAPPRTG</sequence>
<dbReference type="HOGENOM" id="CLU_2305128_0_0_1"/>
<feature type="compositionally biased region" description="Polar residues" evidence="1">
    <location>
        <begin position="72"/>
        <end position="81"/>
    </location>
</feature>
<evidence type="ECO:0000313" key="2">
    <source>
        <dbReference type="Ensembl" id="ENSMPUP00000003989.1"/>
    </source>
</evidence>
<protein>
    <submittedName>
        <fullName evidence="2">Uncharacterized protein</fullName>
    </submittedName>
</protein>
<dbReference type="Ensembl" id="ENSMPUT00000004061.1">
    <property type="protein sequence ID" value="ENSMPUP00000003989.1"/>
    <property type="gene ID" value="ENSMPUG00000004022.1"/>
</dbReference>
<dbReference type="AlphaFoldDB" id="M3XY38"/>
<reference evidence="2" key="1">
    <citation type="submission" date="2024-06" db="UniProtKB">
        <authorList>
            <consortium name="Ensembl"/>
        </authorList>
    </citation>
    <scope>IDENTIFICATION</scope>
</reference>
<feature type="compositionally biased region" description="Gly residues" evidence="1">
    <location>
        <begin position="41"/>
        <end position="51"/>
    </location>
</feature>
<dbReference type="InParanoid" id="M3XY38"/>